<dbReference type="InterPro" id="IPR011993">
    <property type="entry name" value="PH-like_dom_sf"/>
</dbReference>
<sequence>LAEVEEFRAYVRYANIVTQKQSRDALQKVVDDPVLSERLDTAGHGFRLAVKYCLPRLLMSPVAHVFLYHSYVRALLPVAPSHDDRESFKQVECNLHPIEKLLTKAIGNGPKLEGAIRSANRARRQLAIEKCNELTKLVDNWDSRDVPQCCNEFIREDILSKIGPGKRIAERRAFLFDGLLLLCKPITSLVTVNSGVTAGGPQQLKLKEKLHIRKLEIVDRNDGEDLEKRHPLQLPPVSLYRFAEPDSQDNIVLEDRAGPAPLIKGATLLKLVERLTYHVHADLNLVRTFLTTYRSFCSPAELLALLIERFDIPEPHLVYDAPRSGKFTLCHYLL</sequence>
<dbReference type="Gene3D" id="2.30.29.30">
    <property type="entry name" value="Pleckstrin-homology domain (PH domain)/Phosphotyrosine-binding domain (PTB)"/>
    <property type="match status" value="1"/>
</dbReference>
<comment type="caution">
    <text evidence="3">The sequence shown here is derived from an EMBL/GenBank/DDBJ whole genome shotgun (WGS) entry which is preliminary data.</text>
</comment>
<dbReference type="OrthoDB" id="546434at2759"/>
<organism evidence="3 4">
    <name type="scientific">Pararge aegeria aegeria</name>
    <dbReference type="NCBI Taxonomy" id="348720"/>
    <lineage>
        <taxon>Eukaryota</taxon>
        <taxon>Metazoa</taxon>
        <taxon>Ecdysozoa</taxon>
        <taxon>Arthropoda</taxon>
        <taxon>Hexapoda</taxon>
        <taxon>Insecta</taxon>
        <taxon>Pterygota</taxon>
        <taxon>Neoptera</taxon>
        <taxon>Endopterygota</taxon>
        <taxon>Lepidoptera</taxon>
        <taxon>Glossata</taxon>
        <taxon>Ditrysia</taxon>
        <taxon>Papilionoidea</taxon>
        <taxon>Nymphalidae</taxon>
        <taxon>Satyrinae</taxon>
        <taxon>Satyrini</taxon>
        <taxon>Parargina</taxon>
        <taxon>Pararge</taxon>
    </lineage>
</organism>
<dbReference type="EMBL" id="CAKXAJ010026250">
    <property type="protein sequence ID" value="CAH2264288.1"/>
    <property type="molecule type" value="Genomic_DNA"/>
</dbReference>
<keyword evidence="4" id="KW-1185">Reference proteome</keyword>
<dbReference type="CDD" id="cd06224">
    <property type="entry name" value="REM"/>
    <property type="match status" value="1"/>
</dbReference>
<dbReference type="GO" id="GO:0005085">
    <property type="term" value="F:guanyl-nucleotide exchange factor activity"/>
    <property type="evidence" value="ECO:0007669"/>
    <property type="project" value="UniProtKB-KW"/>
</dbReference>
<dbReference type="Proteomes" id="UP000838756">
    <property type="component" value="Unassembled WGS sequence"/>
</dbReference>
<dbReference type="Gene3D" id="1.20.900.10">
    <property type="entry name" value="Dbl homology (DH) domain"/>
    <property type="match status" value="1"/>
</dbReference>
<dbReference type="SUPFAM" id="SSF48065">
    <property type="entry name" value="DBL homology domain (DH-domain)"/>
    <property type="match status" value="1"/>
</dbReference>
<gene>
    <name evidence="3" type="primary">jg23174</name>
    <name evidence="3" type="ORF">PAEG_LOCUS24567</name>
</gene>
<evidence type="ECO:0000313" key="3">
    <source>
        <dbReference type="EMBL" id="CAH2264288.1"/>
    </source>
</evidence>
<evidence type="ECO:0000259" key="2">
    <source>
        <dbReference type="PROSITE" id="PS50212"/>
    </source>
</evidence>
<reference evidence="3" key="1">
    <citation type="submission" date="2022-03" db="EMBL/GenBank/DDBJ databases">
        <authorList>
            <person name="Lindestad O."/>
        </authorList>
    </citation>
    <scope>NUCLEOTIDE SEQUENCE</scope>
</reference>
<evidence type="ECO:0000256" key="1">
    <source>
        <dbReference type="PROSITE-ProRule" id="PRU00135"/>
    </source>
</evidence>
<dbReference type="InterPro" id="IPR023578">
    <property type="entry name" value="Ras_GEF_dom_sf"/>
</dbReference>
<keyword evidence="1" id="KW-0344">Guanine-nucleotide releasing factor</keyword>
<feature type="non-terminal residue" evidence="3">
    <location>
        <position position="1"/>
    </location>
</feature>
<feature type="domain" description="N-terminal Ras-GEF" evidence="2">
    <location>
        <begin position="259"/>
        <end position="334"/>
    </location>
</feature>
<accession>A0A8S4SBF4</accession>
<dbReference type="InterPro" id="IPR035899">
    <property type="entry name" value="DBL_dom_sf"/>
</dbReference>
<protein>
    <submittedName>
        <fullName evidence="3">Jg23174 protein</fullName>
    </submittedName>
</protein>
<evidence type="ECO:0000313" key="4">
    <source>
        <dbReference type="Proteomes" id="UP000838756"/>
    </source>
</evidence>
<dbReference type="Pfam" id="PF00618">
    <property type="entry name" value="RasGEF_N"/>
    <property type="match status" value="1"/>
</dbReference>
<proteinExistence type="predicted"/>
<dbReference type="SUPFAM" id="SSF48366">
    <property type="entry name" value="Ras GEF"/>
    <property type="match status" value="1"/>
</dbReference>
<dbReference type="SUPFAM" id="SSF50729">
    <property type="entry name" value="PH domain-like"/>
    <property type="match status" value="1"/>
</dbReference>
<dbReference type="Gene3D" id="1.20.870.10">
    <property type="entry name" value="Son of sevenless (SoS) protein Chain: S domain 1"/>
    <property type="match status" value="1"/>
</dbReference>
<dbReference type="AlphaFoldDB" id="A0A8S4SBF4"/>
<dbReference type="PROSITE" id="PS50212">
    <property type="entry name" value="RASGEF_NTER"/>
    <property type="match status" value="1"/>
</dbReference>
<dbReference type="InterPro" id="IPR000651">
    <property type="entry name" value="Ras-like_Gua-exchang_fac_N"/>
</dbReference>
<name>A0A8S4SBF4_9NEOP</name>